<evidence type="ECO:0000256" key="1">
    <source>
        <dbReference type="SAM" id="SignalP"/>
    </source>
</evidence>
<keyword evidence="1" id="KW-0732">Signal</keyword>
<dbReference type="Proteomes" id="UP000199647">
    <property type="component" value="Unassembled WGS sequence"/>
</dbReference>
<dbReference type="AlphaFoldDB" id="A0A1H9ID79"/>
<evidence type="ECO:0000313" key="2">
    <source>
        <dbReference type="EMBL" id="SEQ72681.1"/>
    </source>
</evidence>
<proteinExistence type="predicted"/>
<feature type="chain" id="PRO_5011669232" description="DUF995 domain-containing protein" evidence="1">
    <location>
        <begin position="26"/>
        <end position="157"/>
    </location>
</feature>
<dbReference type="STRING" id="1855383.SAMN05216548_10772"/>
<organism evidence="2 3">
    <name type="scientific">Faunimonas pinastri</name>
    <dbReference type="NCBI Taxonomy" id="1855383"/>
    <lineage>
        <taxon>Bacteria</taxon>
        <taxon>Pseudomonadati</taxon>
        <taxon>Pseudomonadota</taxon>
        <taxon>Alphaproteobacteria</taxon>
        <taxon>Hyphomicrobiales</taxon>
        <taxon>Afifellaceae</taxon>
        <taxon>Faunimonas</taxon>
    </lineage>
</organism>
<feature type="signal peptide" evidence="1">
    <location>
        <begin position="1"/>
        <end position="25"/>
    </location>
</feature>
<evidence type="ECO:0008006" key="4">
    <source>
        <dbReference type="Google" id="ProtNLM"/>
    </source>
</evidence>
<gene>
    <name evidence="2" type="ORF">SAMN05216548_10772</name>
</gene>
<dbReference type="Pfam" id="PF06191">
    <property type="entry name" value="DUF995"/>
    <property type="match status" value="1"/>
</dbReference>
<keyword evidence="3" id="KW-1185">Reference proteome</keyword>
<reference evidence="2 3" key="1">
    <citation type="submission" date="2016-10" db="EMBL/GenBank/DDBJ databases">
        <authorList>
            <person name="de Groot N.N."/>
        </authorList>
    </citation>
    <scope>NUCLEOTIDE SEQUENCE [LARGE SCALE GENOMIC DNA]</scope>
    <source>
        <strain evidence="2 3">A52C2</strain>
    </source>
</reference>
<accession>A0A1H9ID79</accession>
<dbReference type="InterPro" id="IPR009337">
    <property type="entry name" value="DUF995"/>
</dbReference>
<dbReference type="RefSeq" id="WP_092496634.1">
    <property type="nucleotide sequence ID" value="NZ_FOFG01000007.1"/>
</dbReference>
<sequence>MMPINRAVAAILMGAAAFGSLAASAAGKPQIPSGRQPSPVEIRAMFSGRQWVWPDGVGILAADGTFTARAFKGNTAWTSARGAWFPTSTGQICFRAVWFFKGGQRSETTCHSHRKIGRMMQEERDSLGRWYPFKTNPGRADDEINNLMRRDLALASH</sequence>
<name>A0A1H9ID79_9HYPH</name>
<protein>
    <recommendedName>
        <fullName evidence="4">DUF995 domain-containing protein</fullName>
    </recommendedName>
</protein>
<dbReference type="EMBL" id="FOFG01000007">
    <property type="protein sequence ID" value="SEQ72681.1"/>
    <property type="molecule type" value="Genomic_DNA"/>
</dbReference>
<evidence type="ECO:0000313" key="3">
    <source>
        <dbReference type="Proteomes" id="UP000199647"/>
    </source>
</evidence>
<dbReference type="OrthoDB" id="8071960at2"/>